<dbReference type="NCBIfam" id="TIGR02727">
    <property type="entry name" value="MTHFS_bact"/>
    <property type="match status" value="1"/>
</dbReference>
<proteinExistence type="inferred from homology"/>
<dbReference type="InterPro" id="IPR024185">
    <property type="entry name" value="FTHF_cligase-like_sf"/>
</dbReference>
<evidence type="ECO:0000313" key="9">
    <source>
        <dbReference type="Proteomes" id="UP000324585"/>
    </source>
</evidence>
<organism evidence="8 9">
    <name type="scientific">Porphyridium purpureum</name>
    <name type="common">Red alga</name>
    <name type="synonym">Porphyridium cruentum</name>
    <dbReference type="NCBI Taxonomy" id="35688"/>
    <lineage>
        <taxon>Eukaryota</taxon>
        <taxon>Rhodophyta</taxon>
        <taxon>Bangiophyceae</taxon>
        <taxon>Porphyridiales</taxon>
        <taxon>Porphyridiaceae</taxon>
        <taxon>Porphyridium</taxon>
    </lineage>
</organism>
<reference evidence="9" key="1">
    <citation type="journal article" date="2019" name="Nat. Commun.">
        <title>Expansion of phycobilisome linker gene families in mesophilic red algae.</title>
        <authorList>
            <person name="Lee J."/>
            <person name="Kim D."/>
            <person name="Bhattacharya D."/>
            <person name="Yoon H.S."/>
        </authorList>
    </citation>
    <scope>NUCLEOTIDE SEQUENCE [LARGE SCALE GENOMIC DNA]</scope>
    <source>
        <strain evidence="9">CCMP 1328</strain>
    </source>
</reference>
<comment type="similarity">
    <text evidence="1 7">Belongs to the 5-formyltetrahydrofolate cyclo-ligase family.</text>
</comment>
<dbReference type="EC" id="6.3.3.2" evidence="5 7"/>
<keyword evidence="7" id="KW-0460">Magnesium</keyword>
<feature type="binding site" evidence="6">
    <location>
        <begin position="15"/>
        <end position="19"/>
    </location>
    <ligand>
        <name>ATP</name>
        <dbReference type="ChEBI" id="CHEBI:30616"/>
    </ligand>
</feature>
<feature type="binding site" evidence="6">
    <location>
        <position position="61"/>
    </location>
    <ligand>
        <name>substrate</name>
    </ligand>
</feature>
<dbReference type="InterPro" id="IPR037171">
    <property type="entry name" value="NagB/RpiA_transferase-like"/>
</dbReference>
<evidence type="ECO:0000256" key="3">
    <source>
        <dbReference type="ARBA" id="ARBA00022840"/>
    </source>
</evidence>
<dbReference type="OrthoDB" id="2015992at2759"/>
<dbReference type="Gene3D" id="3.40.50.10420">
    <property type="entry name" value="NagB/RpiA/CoA transferase-like"/>
    <property type="match status" value="1"/>
</dbReference>
<dbReference type="GO" id="GO:0005739">
    <property type="term" value="C:mitochondrion"/>
    <property type="evidence" value="ECO:0007669"/>
    <property type="project" value="TreeGrafter"/>
</dbReference>
<feature type="binding site" evidence="6">
    <location>
        <begin position="159"/>
        <end position="167"/>
    </location>
    <ligand>
        <name>ATP</name>
        <dbReference type="ChEBI" id="CHEBI:30616"/>
    </ligand>
</feature>
<comment type="caution">
    <text evidence="8">The sequence shown here is derived from an EMBL/GenBank/DDBJ whole genome shotgun (WGS) entry which is preliminary data.</text>
</comment>
<dbReference type="SUPFAM" id="SSF100950">
    <property type="entry name" value="NagB/RpiA/CoA transferase-like"/>
    <property type="match status" value="1"/>
</dbReference>
<name>A0A5J4YP28_PORPP</name>
<dbReference type="Proteomes" id="UP000324585">
    <property type="component" value="Unassembled WGS sequence"/>
</dbReference>
<dbReference type="GO" id="GO:0030272">
    <property type="term" value="F:5-formyltetrahydrofolate cyclo-ligase activity"/>
    <property type="evidence" value="ECO:0007669"/>
    <property type="project" value="UniProtKB-EC"/>
</dbReference>
<dbReference type="PIRSF" id="PIRSF006806">
    <property type="entry name" value="FTHF_cligase"/>
    <property type="match status" value="1"/>
</dbReference>
<keyword evidence="7" id="KW-0479">Metal-binding</keyword>
<evidence type="ECO:0000313" key="8">
    <source>
        <dbReference type="EMBL" id="KAA8492945.1"/>
    </source>
</evidence>
<keyword evidence="8" id="KW-0436">Ligase</keyword>
<evidence type="ECO:0000256" key="2">
    <source>
        <dbReference type="ARBA" id="ARBA00022741"/>
    </source>
</evidence>
<evidence type="ECO:0000256" key="5">
    <source>
        <dbReference type="ARBA" id="ARBA00038966"/>
    </source>
</evidence>
<dbReference type="GO" id="GO:0005524">
    <property type="term" value="F:ATP binding"/>
    <property type="evidence" value="ECO:0007669"/>
    <property type="project" value="UniProtKB-KW"/>
</dbReference>
<protein>
    <recommendedName>
        <fullName evidence="5 7">5-formyltetrahydrofolate cyclo-ligase</fullName>
        <ecNumber evidence="5 7">6.3.3.2</ecNumber>
    </recommendedName>
</protein>
<comment type="cofactor">
    <cofactor evidence="7">
        <name>Mg(2+)</name>
        <dbReference type="ChEBI" id="CHEBI:18420"/>
    </cofactor>
</comment>
<accession>A0A5J4YP28</accession>
<feature type="binding site" evidence="6">
    <location>
        <position position="66"/>
    </location>
    <ligand>
        <name>substrate</name>
    </ligand>
</feature>
<dbReference type="Pfam" id="PF01812">
    <property type="entry name" value="5-FTHF_cyc-lig"/>
    <property type="match status" value="1"/>
</dbReference>
<dbReference type="PANTHER" id="PTHR23407:SF1">
    <property type="entry name" value="5-FORMYLTETRAHYDROFOLATE CYCLO-LIGASE"/>
    <property type="match status" value="1"/>
</dbReference>
<keyword evidence="9" id="KW-1185">Reference proteome</keyword>
<keyword evidence="2 6" id="KW-0547">Nucleotide-binding</keyword>
<sequence length="229" mass="25457">MSGALPSPVALAVLKRELRKAVRARVKQVSEEEIRRQSERVRLKLKELPEYRAATTVALFISMPHEIDTRGMIEDVFASGKRCFFPVITGQHSSDMALREGLSVSDIASWPENHWHIKEPPPTIAISAAQVEPRQDALTDVCLDLMIMPGVAFDAQCGRLGQGKGFYDKLLSTYQSAYADLKYPMVRTVAIGLNEQLVPEVPMDPTDYSLDKVCLADYLFEAAHANPQA</sequence>
<dbReference type="PANTHER" id="PTHR23407">
    <property type="entry name" value="ATPASE INHIBITOR/5-FORMYLTETRAHYDROFOLATE CYCLO-LIGASE"/>
    <property type="match status" value="1"/>
</dbReference>
<dbReference type="GO" id="GO:0035999">
    <property type="term" value="P:tetrahydrofolate interconversion"/>
    <property type="evidence" value="ECO:0007669"/>
    <property type="project" value="TreeGrafter"/>
</dbReference>
<dbReference type="InterPro" id="IPR002698">
    <property type="entry name" value="FTHF_cligase"/>
</dbReference>
<dbReference type="EMBL" id="VRMN01000008">
    <property type="protein sequence ID" value="KAA8492945.1"/>
    <property type="molecule type" value="Genomic_DNA"/>
</dbReference>
<gene>
    <name evidence="8" type="ORF">FVE85_9217</name>
</gene>
<evidence type="ECO:0000256" key="1">
    <source>
        <dbReference type="ARBA" id="ARBA00010638"/>
    </source>
</evidence>
<dbReference type="OMA" id="STIYPCQ"/>
<evidence type="ECO:0000256" key="6">
    <source>
        <dbReference type="PIRSR" id="PIRSR006806-1"/>
    </source>
</evidence>
<evidence type="ECO:0000256" key="7">
    <source>
        <dbReference type="RuleBase" id="RU361279"/>
    </source>
</evidence>
<evidence type="ECO:0000256" key="4">
    <source>
        <dbReference type="ARBA" id="ARBA00036539"/>
    </source>
</evidence>
<comment type="catalytic activity">
    <reaction evidence="4 7">
        <text>(6S)-5-formyl-5,6,7,8-tetrahydrofolate + ATP = (6R)-5,10-methenyltetrahydrofolate + ADP + phosphate</text>
        <dbReference type="Rhea" id="RHEA:10488"/>
        <dbReference type="ChEBI" id="CHEBI:30616"/>
        <dbReference type="ChEBI" id="CHEBI:43474"/>
        <dbReference type="ChEBI" id="CHEBI:57455"/>
        <dbReference type="ChEBI" id="CHEBI:57457"/>
        <dbReference type="ChEBI" id="CHEBI:456216"/>
        <dbReference type="EC" id="6.3.3.2"/>
    </reaction>
</comment>
<keyword evidence="3 6" id="KW-0067">ATP-binding</keyword>
<dbReference type="AlphaFoldDB" id="A0A5J4YP28"/>
<dbReference type="GO" id="GO:0009396">
    <property type="term" value="P:folic acid-containing compound biosynthetic process"/>
    <property type="evidence" value="ECO:0007669"/>
    <property type="project" value="TreeGrafter"/>
</dbReference>
<dbReference type="GO" id="GO:0046872">
    <property type="term" value="F:metal ion binding"/>
    <property type="evidence" value="ECO:0007669"/>
    <property type="project" value="UniProtKB-KW"/>
</dbReference>